<keyword evidence="6" id="KW-1185">Reference proteome</keyword>
<dbReference type="EMBL" id="CAJVPL010002060">
    <property type="protein sequence ID" value="CAG8597854.1"/>
    <property type="molecule type" value="Genomic_DNA"/>
</dbReference>
<feature type="non-terminal residue" evidence="5">
    <location>
        <position position="1"/>
    </location>
</feature>
<feature type="compositionally biased region" description="Low complexity" evidence="3">
    <location>
        <begin position="300"/>
        <end position="317"/>
    </location>
</feature>
<comment type="caution">
    <text evidence="5">The sequence shown here is derived from an EMBL/GenBank/DDBJ whole genome shotgun (WGS) entry which is preliminary data.</text>
</comment>
<evidence type="ECO:0000256" key="2">
    <source>
        <dbReference type="ARBA" id="ARBA00022737"/>
    </source>
</evidence>
<dbReference type="Pfam" id="PF24681">
    <property type="entry name" value="Kelch_KLHDC2_KLHL20_DRC7"/>
    <property type="match status" value="1"/>
</dbReference>
<feature type="region of interest" description="Disordered" evidence="3">
    <location>
        <begin position="300"/>
        <end position="319"/>
    </location>
</feature>
<sequence>TSSQYVDIPSARYAQSANLINDKIYFVGGWNNEKTFQIDVFYLDLVAYFGIDNLPFKRINLNPPLFIAWHTANLNELTIQSFPLSNNGPSARRSLNSVIDNIGTIYVFSGSNQTDSGPTRDNLDTTMYKLKVAQNTWSAVPYTCIRSVDTALMSAFDYTDTATLYVWIYNTKTDKWEFKNCSGVDVKERASHSAVLGPDRSTIIIYGGYSPIPLTNGQALFILDAKKWRWSKPNINNPPVIRHGHTATMYNNYMIVAFGAQQEDDKSVPISKNVISILDTNNNSYSWVEQFKIRDIIQTPSESATPSPTTTNPAQTPVPETSQRLGIIIGSMIGSAVVIIVSVIVGVFFYRRRREKQMTVEGHIHFPQVRG</sequence>
<keyword evidence="2" id="KW-0677">Repeat</keyword>
<organism evidence="5 6">
    <name type="scientific">Ambispora gerdemannii</name>
    <dbReference type="NCBI Taxonomy" id="144530"/>
    <lineage>
        <taxon>Eukaryota</taxon>
        <taxon>Fungi</taxon>
        <taxon>Fungi incertae sedis</taxon>
        <taxon>Mucoromycota</taxon>
        <taxon>Glomeromycotina</taxon>
        <taxon>Glomeromycetes</taxon>
        <taxon>Archaeosporales</taxon>
        <taxon>Ambisporaceae</taxon>
        <taxon>Ambispora</taxon>
    </lineage>
</organism>
<dbReference type="SUPFAM" id="SSF50965">
    <property type="entry name" value="Galactose oxidase, central domain"/>
    <property type="match status" value="1"/>
</dbReference>
<dbReference type="PANTHER" id="PTHR46093:SF3">
    <property type="entry name" value="ACYL-COA-BINDING DOMAIN-CONTAINING PROTEIN 4"/>
    <property type="match status" value="1"/>
</dbReference>
<keyword evidence="4" id="KW-0812">Transmembrane</keyword>
<accession>A0A9N9CF27</accession>
<dbReference type="Proteomes" id="UP000789831">
    <property type="component" value="Unassembled WGS sequence"/>
</dbReference>
<reference evidence="5" key="1">
    <citation type="submission" date="2021-06" db="EMBL/GenBank/DDBJ databases">
        <authorList>
            <person name="Kallberg Y."/>
            <person name="Tangrot J."/>
            <person name="Rosling A."/>
        </authorList>
    </citation>
    <scope>NUCLEOTIDE SEQUENCE</scope>
    <source>
        <strain evidence="5">MT106</strain>
    </source>
</reference>
<keyword evidence="4" id="KW-1133">Transmembrane helix</keyword>
<dbReference type="InterPro" id="IPR015915">
    <property type="entry name" value="Kelch-typ_b-propeller"/>
</dbReference>
<evidence type="ECO:0000256" key="4">
    <source>
        <dbReference type="SAM" id="Phobius"/>
    </source>
</evidence>
<keyword evidence="4" id="KW-0472">Membrane</keyword>
<evidence type="ECO:0000256" key="1">
    <source>
        <dbReference type="ARBA" id="ARBA00022441"/>
    </source>
</evidence>
<dbReference type="SUPFAM" id="SSF117281">
    <property type="entry name" value="Kelch motif"/>
    <property type="match status" value="1"/>
</dbReference>
<dbReference type="AlphaFoldDB" id="A0A9N9CF27"/>
<feature type="transmembrane region" description="Helical" evidence="4">
    <location>
        <begin position="325"/>
        <end position="350"/>
    </location>
</feature>
<dbReference type="OrthoDB" id="432528at2759"/>
<evidence type="ECO:0000256" key="3">
    <source>
        <dbReference type="SAM" id="MobiDB-lite"/>
    </source>
</evidence>
<name>A0A9N9CF27_9GLOM</name>
<evidence type="ECO:0000313" key="6">
    <source>
        <dbReference type="Proteomes" id="UP000789831"/>
    </source>
</evidence>
<proteinExistence type="predicted"/>
<dbReference type="Gene3D" id="2.120.10.80">
    <property type="entry name" value="Kelch-type beta propeller"/>
    <property type="match status" value="2"/>
</dbReference>
<dbReference type="InterPro" id="IPR011043">
    <property type="entry name" value="Gal_Oxase/kelch_b-propeller"/>
</dbReference>
<evidence type="ECO:0000313" key="5">
    <source>
        <dbReference type="EMBL" id="CAG8597854.1"/>
    </source>
</evidence>
<dbReference type="PANTHER" id="PTHR46093">
    <property type="entry name" value="ACYL-COA-BINDING DOMAIN-CONTAINING PROTEIN 5"/>
    <property type="match status" value="1"/>
</dbReference>
<gene>
    <name evidence="5" type="ORF">AGERDE_LOCUS8942</name>
</gene>
<keyword evidence="1" id="KW-0880">Kelch repeat</keyword>
<protein>
    <submittedName>
        <fullName evidence="5">9677_t:CDS:1</fullName>
    </submittedName>
</protein>